<evidence type="ECO:0000313" key="1">
    <source>
        <dbReference type="EMBL" id="PWZ41714.1"/>
    </source>
</evidence>
<gene>
    <name evidence="1" type="ORF">Zm00014a_027755</name>
</gene>
<sequence length="20" mass="2542">MGFAGKREWEKKNRTWEWAM</sequence>
<name>A0A3L6G5N9_MAIZE</name>
<comment type="caution">
    <text evidence="1">The sequence shown here is derived from an EMBL/GenBank/DDBJ whole genome shotgun (WGS) entry which is preliminary data.</text>
</comment>
<organism evidence="1">
    <name type="scientific">Zea mays</name>
    <name type="common">Maize</name>
    <dbReference type="NCBI Taxonomy" id="4577"/>
    <lineage>
        <taxon>Eukaryota</taxon>
        <taxon>Viridiplantae</taxon>
        <taxon>Streptophyta</taxon>
        <taxon>Embryophyta</taxon>
        <taxon>Tracheophyta</taxon>
        <taxon>Spermatophyta</taxon>
        <taxon>Magnoliopsida</taxon>
        <taxon>Liliopsida</taxon>
        <taxon>Poales</taxon>
        <taxon>Poaceae</taxon>
        <taxon>PACMAD clade</taxon>
        <taxon>Panicoideae</taxon>
        <taxon>Andropogonodae</taxon>
        <taxon>Andropogoneae</taxon>
        <taxon>Tripsacinae</taxon>
        <taxon>Zea</taxon>
    </lineage>
</organism>
<dbReference type="Proteomes" id="UP000251960">
    <property type="component" value="Chromosome 2"/>
</dbReference>
<protein>
    <submittedName>
        <fullName evidence="1">Uncharacterized protein</fullName>
    </submittedName>
</protein>
<dbReference type="AlphaFoldDB" id="A0A3L6G5N9"/>
<accession>A0A3L6G5N9</accession>
<reference evidence="1" key="1">
    <citation type="journal article" date="2018" name="Nat. Genet.">
        <title>Extensive intraspecific gene order and gene structural variations between Mo17 and other maize genomes.</title>
        <authorList>
            <person name="Sun S."/>
            <person name="Zhou Y."/>
            <person name="Chen J."/>
            <person name="Shi J."/>
            <person name="Zhao H."/>
            <person name="Zhao H."/>
            <person name="Song W."/>
            <person name="Zhang M."/>
            <person name="Cui Y."/>
            <person name="Dong X."/>
            <person name="Liu H."/>
            <person name="Ma X."/>
            <person name="Jiao Y."/>
            <person name="Wang B."/>
            <person name="Wei X."/>
            <person name="Stein J.C."/>
            <person name="Glaubitz J.C."/>
            <person name="Lu F."/>
            <person name="Yu G."/>
            <person name="Liang C."/>
            <person name="Fengler K."/>
            <person name="Li B."/>
            <person name="Rafalski A."/>
            <person name="Schnable P.S."/>
            <person name="Ware D.H."/>
            <person name="Buckler E.S."/>
            <person name="Lai J."/>
        </authorList>
    </citation>
    <scope>NUCLEOTIDE SEQUENCE [LARGE SCALE GENOMIC DNA]</scope>
    <source>
        <tissue evidence="1">Seedling</tissue>
    </source>
</reference>
<dbReference type="EMBL" id="NCVQ01000003">
    <property type="protein sequence ID" value="PWZ41714.1"/>
    <property type="molecule type" value="Genomic_DNA"/>
</dbReference>
<proteinExistence type="predicted"/>